<evidence type="ECO:0000313" key="3">
    <source>
        <dbReference type="Proteomes" id="UP000807353"/>
    </source>
</evidence>
<evidence type="ECO:0000256" key="1">
    <source>
        <dbReference type="SAM" id="MobiDB-lite"/>
    </source>
</evidence>
<dbReference type="AlphaFoldDB" id="A0A9P6C9I5"/>
<reference evidence="2" key="1">
    <citation type="submission" date="2020-11" db="EMBL/GenBank/DDBJ databases">
        <authorList>
            <consortium name="DOE Joint Genome Institute"/>
            <person name="Ahrendt S."/>
            <person name="Riley R."/>
            <person name="Andreopoulos W."/>
            <person name="Labutti K."/>
            <person name="Pangilinan J."/>
            <person name="Ruiz-Duenas F.J."/>
            <person name="Barrasa J.M."/>
            <person name="Sanchez-Garcia M."/>
            <person name="Camarero S."/>
            <person name="Miyauchi S."/>
            <person name="Serrano A."/>
            <person name="Linde D."/>
            <person name="Babiker R."/>
            <person name="Drula E."/>
            <person name="Ayuso-Fernandez I."/>
            <person name="Pacheco R."/>
            <person name="Padilla G."/>
            <person name="Ferreira P."/>
            <person name="Barriuso J."/>
            <person name="Kellner H."/>
            <person name="Castanera R."/>
            <person name="Alfaro M."/>
            <person name="Ramirez L."/>
            <person name="Pisabarro A.G."/>
            <person name="Kuo A."/>
            <person name="Tritt A."/>
            <person name="Lipzen A."/>
            <person name="He G."/>
            <person name="Yan M."/>
            <person name="Ng V."/>
            <person name="Cullen D."/>
            <person name="Martin F."/>
            <person name="Rosso M.-N."/>
            <person name="Henrissat B."/>
            <person name="Hibbett D."/>
            <person name="Martinez A.T."/>
            <person name="Grigoriev I.V."/>
        </authorList>
    </citation>
    <scope>NUCLEOTIDE SEQUENCE</scope>
    <source>
        <strain evidence="2">CBS 247.69</strain>
    </source>
</reference>
<sequence length="287" mass="32461">MAPRNANDVSSDEDDAPESYSLTQSRQHIKTRDDELKKIQTAERDKKRARNRERDRRLKEQAENSKRKRNEAQNGDSELIARMERAMQEAQMEMDDDDEEEGEDDDGEHGDDEKDESDDEDEDADEDEEDEGDDGEEFKGIRESSDDEDEDMGSSDAESSQSMGKPKAHPDHLPDHLFSSAFNSQTSKSASKRKAKEDVHNIRSRKRARSTATPKDVIIGGRAIRTLKQGGPPSAVGMIPSTKAKKFLDRNLGMKGDRTKTRGWERRPANIGVMRRNGPAANFVRNR</sequence>
<feature type="region of interest" description="Disordered" evidence="1">
    <location>
        <begin position="1"/>
        <end position="287"/>
    </location>
</feature>
<proteinExistence type="predicted"/>
<gene>
    <name evidence="2" type="ORF">BDZ94DRAFT_1273391</name>
</gene>
<feature type="compositionally biased region" description="Polar residues" evidence="1">
    <location>
        <begin position="180"/>
        <end position="189"/>
    </location>
</feature>
<feature type="compositionally biased region" description="Acidic residues" evidence="1">
    <location>
        <begin position="92"/>
        <end position="136"/>
    </location>
</feature>
<dbReference type="Proteomes" id="UP000807353">
    <property type="component" value="Unassembled WGS sequence"/>
</dbReference>
<dbReference type="EMBL" id="MU150374">
    <property type="protein sequence ID" value="KAF9457371.1"/>
    <property type="molecule type" value="Genomic_DNA"/>
</dbReference>
<organism evidence="2 3">
    <name type="scientific">Collybia nuda</name>
    <dbReference type="NCBI Taxonomy" id="64659"/>
    <lineage>
        <taxon>Eukaryota</taxon>
        <taxon>Fungi</taxon>
        <taxon>Dikarya</taxon>
        <taxon>Basidiomycota</taxon>
        <taxon>Agaricomycotina</taxon>
        <taxon>Agaricomycetes</taxon>
        <taxon>Agaricomycetidae</taxon>
        <taxon>Agaricales</taxon>
        <taxon>Tricholomatineae</taxon>
        <taxon>Clitocybaceae</taxon>
        <taxon>Collybia</taxon>
    </lineage>
</organism>
<keyword evidence="3" id="KW-1185">Reference proteome</keyword>
<comment type="caution">
    <text evidence="2">The sequence shown here is derived from an EMBL/GenBank/DDBJ whole genome shotgun (WGS) entry which is preliminary data.</text>
</comment>
<feature type="compositionally biased region" description="Basic and acidic residues" evidence="1">
    <location>
        <begin position="30"/>
        <end position="65"/>
    </location>
</feature>
<name>A0A9P6C9I5_9AGAR</name>
<accession>A0A9P6C9I5</accession>
<protein>
    <submittedName>
        <fullName evidence="2">Uncharacterized protein</fullName>
    </submittedName>
</protein>
<feature type="compositionally biased region" description="Basic and acidic residues" evidence="1">
    <location>
        <begin position="255"/>
        <end position="268"/>
    </location>
</feature>
<evidence type="ECO:0000313" key="2">
    <source>
        <dbReference type="EMBL" id="KAF9457371.1"/>
    </source>
</evidence>
<dbReference type="OrthoDB" id="3253399at2759"/>